<keyword evidence="2" id="KW-0805">Transcription regulation</keyword>
<dbReference type="InterPro" id="IPR036390">
    <property type="entry name" value="WH_DNA-bd_sf"/>
</dbReference>
<dbReference type="Gene3D" id="1.10.10.10">
    <property type="entry name" value="Winged helix-like DNA-binding domain superfamily/Winged helix DNA-binding domain"/>
    <property type="match status" value="1"/>
</dbReference>
<dbReference type="SUPFAM" id="SSF53850">
    <property type="entry name" value="Periplasmic binding protein-like II"/>
    <property type="match status" value="1"/>
</dbReference>
<name>A0ABX0YAM3_9PSED</name>
<evidence type="ECO:0000256" key="4">
    <source>
        <dbReference type="ARBA" id="ARBA00023159"/>
    </source>
</evidence>
<evidence type="ECO:0000256" key="1">
    <source>
        <dbReference type="ARBA" id="ARBA00009437"/>
    </source>
</evidence>
<feature type="domain" description="HTH lysR-type" evidence="6">
    <location>
        <begin position="2"/>
        <end position="59"/>
    </location>
</feature>
<comment type="similarity">
    <text evidence="1">Belongs to the LysR transcriptional regulatory family.</text>
</comment>
<gene>
    <name evidence="7" type="primary">nhaR</name>
    <name evidence="7" type="ORF">HBH25_01030</name>
</gene>
<evidence type="ECO:0000313" key="7">
    <source>
        <dbReference type="EMBL" id="NJO99453.1"/>
    </source>
</evidence>
<evidence type="ECO:0000256" key="3">
    <source>
        <dbReference type="ARBA" id="ARBA00023125"/>
    </source>
</evidence>
<proteinExistence type="inferred from homology"/>
<dbReference type="Pfam" id="PF00126">
    <property type="entry name" value="HTH_1"/>
    <property type="match status" value="1"/>
</dbReference>
<evidence type="ECO:0000259" key="6">
    <source>
        <dbReference type="PROSITE" id="PS50931"/>
    </source>
</evidence>
<dbReference type="InterPro" id="IPR005119">
    <property type="entry name" value="LysR_subst-bd"/>
</dbReference>
<dbReference type="SUPFAM" id="SSF46785">
    <property type="entry name" value="Winged helix' DNA-binding domain"/>
    <property type="match status" value="1"/>
</dbReference>
<comment type="caution">
    <text evidence="7">The sequence shown here is derived from an EMBL/GenBank/DDBJ whole genome shotgun (WGS) entry which is preliminary data.</text>
</comment>
<dbReference type="Pfam" id="PF03466">
    <property type="entry name" value="LysR_substrate"/>
    <property type="match status" value="1"/>
</dbReference>
<evidence type="ECO:0000256" key="5">
    <source>
        <dbReference type="ARBA" id="ARBA00023163"/>
    </source>
</evidence>
<evidence type="ECO:0000313" key="8">
    <source>
        <dbReference type="Proteomes" id="UP000746535"/>
    </source>
</evidence>
<dbReference type="InterPro" id="IPR036388">
    <property type="entry name" value="WH-like_DNA-bd_sf"/>
</dbReference>
<keyword evidence="4" id="KW-0010">Activator</keyword>
<keyword evidence="8" id="KW-1185">Reference proteome</keyword>
<reference evidence="7 8" key="1">
    <citation type="submission" date="2020-03" db="EMBL/GenBank/DDBJ databases">
        <authorList>
            <person name="Wang L."/>
            <person name="He N."/>
            <person name="Li Y."/>
            <person name="Fang Y."/>
            <person name="Zhang F."/>
        </authorList>
    </citation>
    <scope>NUCLEOTIDE SEQUENCE [LARGE SCALE GENOMIC DNA]</scope>
    <source>
        <strain evidence="8">hsmgli-8</strain>
    </source>
</reference>
<keyword evidence="3" id="KW-0238">DNA-binding</keyword>
<dbReference type="Proteomes" id="UP000746535">
    <property type="component" value="Unassembled WGS sequence"/>
</dbReference>
<accession>A0ABX0YAM3</accession>
<keyword evidence="5" id="KW-0804">Transcription</keyword>
<evidence type="ECO:0000256" key="2">
    <source>
        <dbReference type="ARBA" id="ARBA00023015"/>
    </source>
</evidence>
<dbReference type="EMBL" id="JAAVJI010000001">
    <property type="protein sequence ID" value="NJO99453.1"/>
    <property type="molecule type" value="Genomic_DNA"/>
</dbReference>
<dbReference type="PROSITE" id="PS50931">
    <property type="entry name" value="HTH_LYSR"/>
    <property type="match status" value="1"/>
</dbReference>
<dbReference type="NCBIfam" id="NF008284">
    <property type="entry name" value="PRK11062.1"/>
    <property type="match status" value="1"/>
</dbReference>
<dbReference type="InterPro" id="IPR000847">
    <property type="entry name" value="LysR_HTH_N"/>
</dbReference>
<sequence length="299" mass="32844">MLNYRQLHYFWMVARTGSITRACEQLNLTAPTVSGQLSLLEHNLGMRLFQKVGRHLELTEAGRRVLAYAEPMFEAGVALEAMLRSQPGQQPLAFRVGVADVVPKSIVYRLLAPTMALEDPPLRISCREDKLERLLADLAIQRLDLVISDSPVPPQLDIKSRTLKLGECGIGFFATPELAGRCKGAFPGCLEHMPLLIPGPQSVVRSRLLRWLEEARVNTRIVGEFDDSALMQAFGLAGSGVFVAPSVIADDLTRQGDVQLLGETDAVTEAFYAISVERRVNHPGTVAVAEAAREGLFQQ</sequence>
<dbReference type="PANTHER" id="PTHR30293:SF2">
    <property type="entry name" value="TRANSCRIPTIONAL ACTIVATOR PROTEIN NHAR"/>
    <property type="match status" value="1"/>
</dbReference>
<dbReference type="Gene3D" id="3.40.190.10">
    <property type="entry name" value="Periplasmic binding protein-like II"/>
    <property type="match status" value="2"/>
</dbReference>
<dbReference type="PANTHER" id="PTHR30293">
    <property type="entry name" value="TRANSCRIPTIONAL REGULATORY PROTEIN NAC-RELATED"/>
    <property type="match status" value="1"/>
</dbReference>
<protein>
    <submittedName>
        <fullName evidence="7">Transcriptional activator NhaR</fullName>
    </submittedName>
</protein>
<dbReference type="RefSeq" id="WP_168080625.1">
    <property type="nucleotide sequence ID" value="NZ_JAAVJI010000001.1"/>
</dbReference>
<organism evidence="7 8">
    <name type="scientific">Pseudomonas quercus</name>
    <dbReference type="NCBI Taxonomy" id="2722792"/>
    <lineage>
        <taxon>Bacteria</taxon>
        <taxon>Pseudomonadati</taxon>
        <taxon>Pseudomonadota</taxon>
        <taxon>Gammaproteobacteria</taxon>
        <taxon>Pseudomonadales</taxon>
        <taxon>Pseudomonadaceae</taxon>
        <taxon>Pseudomonas</taxon>
    </lineage>
</organism>